<feature type="region of interest" description="Disordered" evidence="1">
    <location>
        <begin position="1"/>
        <end position="69"/>
    </location>
</feature>
<comment type="caution">
    <text evidence="2">The sequence shown here is derived from an EMBL/GenBank/DDBJ whole genome shotgun (WGS) entry which is preliminary data.</text>
</comment>
<proteinExistence type="predicted"/>
<accession>A0ABR9PTB2</accession>
<reference evidence="2 3" key="1">
    <citation type="submission" date="2020-02" db="EMBL/GenBank/DDBJ databases">
        <authorList>
            <person name="Babadi Z.K."/>
            <person name="Risdian C."/>
            <person name="Ebrahimipour G.H."/>
            <person name="Wink J."/>
        </authorList>
    </citation>
    <scope>NUCLEOTIDE SEQUENCE [LARGE SCALE GENOMIC DNA]</scope>
    <source>
        <strain evidence="2 3">ZKHCc1 1396</strain>
    </source>
</reference>
<feature type="compositionally biased region" description="Acidic residues" evidence="1">
    <location>
        <begin position="59"/>
        <end position="69"/>
    </location>
</feature>
<evidence type="ECO:0000256" key="1">
    <source>
        <dbReference type="SAM" id="MobiDB-lite"/>
    </source>
</evidence>
<protein>
    <submittedName>
        <fullName evidence="2">Uncharacterized protein</fullName>
    </submittedName>
</protein>
<sequence length="69" mass="7130">MPYESMVVGGSEPGAGAPRQDPSQEPPGRTPKTAESGGQENEGRRMPQGEPGKTPGSAEGEDPDSPPRK</sequence>
<gene>
    <name evidence="2" type="ORF">G4177_23450</name>
</gene>
<keyword evidence="3" id="KW-1185">Reference proteome</keyword>
<dbReference type="Proteomes" id="UP001516472">
    <property type="component" value="Unassembled WGS sequence"/>
</dbReference>
<name>A0ABR9PTB2_9BACT</name>
<dbReference type="EMBL" id="JAAIYO010000007">
    <property type="protein sequence ID" value="MBE4751135.1"/>
    <property type="molecule type" value="Genomic_DNA"/>
</dbReference>
<evidence type="ECO:0000313" key="3">
    <source>
        <dbReference type="Proteomes" id="UP001516472"/>
    </source>
</evidence>
<organism evidence="2 3">
    <name type="scientific">Corallococcus soli</name>
    <dbReference type="NCBI Taxonomy" id="2710757"/>
    <lineage>
        <taxon>Bacteria</taxon>
        <taxon>Pseudomonadati</taxon>
        <taxon>Myxococcota</taxon>
        <taxon>Myxococcia</taxon>
        <taxon>Myxococcales</taxon>
        <taxon>Cystobacterineae</taxon>
        <taxon>Myxococcaceae</taxon>
        <taxon>Corallococcus</taxon>
    </lineage>
</organism>
<evidence type="ECO:0000313" key="2">
    <source>
        <dbReference type="EMBL" id="MBE4751135.1"/>
    </source>
</evidence>
<dbReference type="RefSeq" id="WP_193428514.1">
    <property type="nucleotide sequence ID" value="NZ_CBCSIP010000242.1"/>
</dbReference>